<sequence length="128" mass="14599">MANASTSLAADFDEIDPDIEPKKNWFRTTAYNPSTNPTIFAIFSNALWTFMITFGLSGRKRPACAVAVLSAPVTTALWLVEAMYDFNRWEASRTLRERNLPKFILPRSIYNWDEFAKAEQMKNQIPTG</sequence>
<reference evidence="2" key="1">
    <citation type="submission" date="2013-12" db="EMBL/GenBank/DDBJ databases">
        <authorList>
            <person name="Aslett M."/>
        </authorList>
    </citation>
    <scope>NUCLEOTIDE SEQUENCE [LARGE SCALE GENOMIC DNA]</scope>
    <source>
        <strain evidence="2">Lindley</strain>
    </source>
</reference>
<keyword evidence="1" id="KW-0472">Membrane</keyword>
<evidence type="ECO:0000256" key="1">
    <source>
        <dbReference type="SAM" id="Phobius"/>
    </source>
</evidence>
<reference evidence="3" key="3">
    <citation type="submission" date="2016-06" db="UniProtKB">
        <authorList>
            <consortium name="WormBaseParasite"/>
        </authorList>
    </citation>
    <scope>IDENTIFICATION</scope>
</reference>
<dbReference type="WBParaSite" id="GPLIN_000006300">
    <property type="protein sequence ID" value="GPLIN_000006300"/>
    <property type="gene ID" value="GPLIN_000006300"/>
</dbReference>
<reference evidence="2" key="2">
    <citation type="submission" date="2014-05" db="EMBL/GenBank/DDBJ databases">
        <title>The genome and life-stage specific transcriptomes of Globodera pallida elucidate key aspects of plant parasitism by a cyst nematode.</title>
        <authorList>
            <person name="Cotton J.A."/>
            <person name="Lilley C.J."/>
            <person name="Jones L.M."/>
            <person name="Kikuchi T."/>
            <person name="Reid A.J."/>
            <person name="Thorpe P."/>
            <person name="Tsai I.J."/>
            <person name="Beasley H."/>
            <person name="Blok V."/>
            <person name="Cock P.J.A."/>
            <person name="Van den Akker S.E."/>
            <person name="Holroyd N."/>
            <person name="Hunt M."/>
            <person name="Mantelin S."/>
            <person name="Naghra H."/>
            <person name="Pain A."/>
            <person name="Palomares-Rius J.E."/>
            <person name="Zarowiecki M."/>
            <person name="Berriman M."/>
            <person name="Jones J.T."/>
            <person name="Urwin P.E."/>
        </authorList>
    </citation>
    <scope>NUCLEOTIDE SEQUENCE [LARGE SCALE GENOMIC DNA]</scope>
    <source>
        <strain evidence="2">Lindley</strain>
    </source>
</reference>
<proteinExistence type="predicted"/>
<keyword evidence="1" id="KW-0812">Transmembrane</keyword>
<dbReference type="Proteomes" id="UP000050741">
    <property type="component" value="Unassembled WGS sequence"/>
</dbReference>
<name>A0A183BHI5_GLOPA</name>
<dbReference type="AlphaFoldDB" id="A0A183BHI5"/>
<keyword evidence="2" id="KW-1185">Reference proteome</keyword>
<keyword evidence="1" id="KW-1133">Transmembrane helix</keyword>
<accession>A0A183BHI5</accession>
<feature type="transmembrane region" description="Helical" evidence="1">
    <location>
        <begin position="38"/>
        <end position="56"/>
    </location>
</feature>
<evidence type="ECO:0000313" key="3">
    <source>
        <dbReference type="WBParaSite" id="GPLIN_000006300"/>
    </source>
</evidence>
<evidence type="ECO:0000313" key="2">
    <source>
        <dbReference type="Proteomes" id="UP000050741"/>
    </source>
</evidence>
<organism evidence="2 3">
    <name type="scientific">Globodera pallida</name>
    <name type="common">Potato cyst nematode worm</name>
    <name type="synonym">Heterodera pallida</name>
    <dbReference type="NCBI Taxonomy" id="36090"/>
    <lineage>
        <taxon>Eukaryota</taxon>
        <taxon>Metazoa</taxon>
        <taxon>Ecdysozoa</taxon>
        <taxon>Nematoda</taxon>
        <taxon>Chromadorea</taxon>
        <taxon>Rhabditida</taxon>
        <taxon>Tylenchina</taxon>
        <taxon>Tylenchomorpha</taxon>
        <taxon>Tylenchoidea</taxon>
        <taxon>Heteroderidae</taxon>
        <taxon>Heteroderinae</taxon>
        <taxon>Globodera</taxon>
    </lineage>
</organism>
<protein>
    <submittedName>
        <fullName evidence="3">Anoctamin</fullName>
    </submittedName>
</protein>